<dbReference type="InterPro" id="IPR037175">
    <property type="entry name" value="KFase_sf"/>
</dbReference>
<evidence type="ECO:0000256" key="1">
    <source>
        <dbReference type="ARBA" id="ARBA00007865"/>
    </source>
</evidence>
<dbReference type="Gene3D" id="3.50.30.50">
    <property type="entry name" value="Putative cyclase"/>
    <property type="match status" value="1"/>
</dbReference>
<dbReference type="PANTHER" id="PTHR34861:SF11">
    <property type="entry name" value="CYCLASE"/>
    <property type="match status" value="1"/>
</dbReference>
<keyword evidence="3" id="KW-1185">Reference proteome</keyword>
<evidence type="ECO:0008006" key="4">
    <source>
        <dbReference type="Google" id="ProtNLM"/>
    </source>
</evidence>
<sequence>MSEQGPPVPFSSLPLSKTHEATKLNAWGAYGDKDERGFLNRQTDAIVAAAAASEIKTGTRVSLNAALDFQGDRPLFGRQAFKKDVYQKLPRIVHDDTWHFNTQSSSQWDGLRHFGYQQAQRFYNDTTVEDIAGTTERSKAQPNILGVQNLEKHGIVGRGVLVDFARWREQGPGRDIEGAQAFRTFERTPIKLEWLKQILSWQGTQLKFGDILIVRSGYMKAYYALDDSQIAELQAMHPPSLGGVEQSEELLNWIWDNFSCVAADHPSFEQWPTPHDWSCHEVFLAGWGCPIGELFELEELSRTCEKLGRWSFFVTSEATHVPGGVASPPNALAIF</sequence>
<gene>
    <name evidence="2" type="ORF">LTR24_002942</name>
</gene>
<organism evidence="2 3">
    <name type="scientific">Lithohypha guttulata</name>
    <dbReference type="NCBI Taxonomy" id="1690604"/>
    <lineage>
        <taxon>Eukaryota</taxon>
        <taxon>Fungi</taxon>
        <taxon>Dikarya</taxon>
        <taxon>Ascomycota</taxon>
        <taxon>Pezizomycotina</taxon>
        <taxon>Eurotiomycetes</taxon>
        <taxon>Chaetothyriomycetidae</taxon>
        <taxon>Chaetothyriales</taxon>
        <taxon>Trichomeriaceae</taxon>
        <taxon>Lithohypha</taxon>
    </lineage>
</organism>
<proteinExistence type="inferred from homology"/>
<dbReference type="InterPro" id="IPR007325">
    <property type="entry name" value="KFase/CYL"/>
</dbReference>
<dbReference type="Proteomes" id="UP001345013">
    <property type="component" value="Unassembled WGS sequence"/>
</dbReference>
<dbReference type="EMBL" id="JAVRRG010000026">
    <property type="protein sequence ID" value="KAK5095725.1"/>
    <property type="molecule type" value="Genomic_DNA"/>
</dbReference>
<dbReference type="SUPFAM" id="SSF102198">
    <property type="entry name" value="Putative cyclase"/>
    <property type="match status" value="1"/>
</dbReference>
<comment type="caution">
    <text evidence="2">The sequence shown here is derived from an EMBL/GenBank/DDBJ whole genome shotgun (WGS) entry which is preliminary data.</text>
</comment>
<accession>A0ABR0KGC9</accession>
<evidence type="ECO:0000313" key="3">
    <source>
        <dbReference type="Proteomes" id="UP001345013"/>
    </source>
</evidence>
<name>A0ABR0KGC9_9EURO</name>
<reference evidence="2 3" key="1">
    <citation type="submission" date="2023-08" db="EMBL/GenBank/DDBJ databases">
        <title>Black Yeasts Isolated from many extreme environments.</title>
        <authorList>
            <person name="Coleine C."/>
            <person name="Stajich J.E."/>
            <person name="Selbmann L."/>
        </authorList>
    </citation>
    <scope>NUCLEOTIDE SEQUENCE [LARGE SCALE GENOMIC DNA]</scope>
    <source>
        <strain evidence="2 3">CCFEE 5885</strain>
    </source>
</reference>
<dbReference type="PANTHER" id="PTHR34861">
    <property type="match status" value="1"/>
</dbReference>
<protein>
    <recommendedName>
        <fullName evidence="4">Cyclase</fullName>
    </recommendedName>
</protein>
<comment type="similarity">
    <text evidence="1">Belongs to the Cyclase 1 superfamily.</text>
</comment>
<evidence type="ECO:0000313" key="2">
    <source>
        <dbReference type="EMBL" id="KAK5095725.1"/>
    </source>
</evidence>
<dbReference type="Pfam" id="PF04199">
    <property type="entry name" value="Cyclase"/>
    <property type="match status" value="1"/>
</dbReference>